<evidence type="ECO:0000313" key="3">
    <source>
        <dbReference type="EMBL" id="EFB91947.1"/>
    </source>
</evidence>
<evidence type="ECO:0008006" key="5">
    <source>
        <dbReference type="Google" id="ProtNLM"/>
    </source>
</evidence>
<dbReference type="EMBL" id="ADFP01000010">
    <property type="protein sequence ID" value="EFB91947.1"/>
    <property type="molecule type" value="Genomic_DNA"/>
</dbReference>
<reference evidence="3 4" key="1">
    <citation type="submission" date="2009-12" db="EMBL/GenBank/DDBJ databases">
        <authorList>
            <person name="Shrivastava S."/>
            <person name="Madupu R."/>
            <person name="Durkin A.S."/>
            <person name="Torralba M."/>
            <person name="Methe B."/>
            <person name="Sutton G.G."/>
            <person name="Strausberg R.L."/>
            <person name="Nelson K.E."/>
        </authorList>
    </citation>
    <scope>NUCLEOTIDE SEQUENCE [LARGE SCALE GENOMIC DNA]</scope>
    <source>
        <strain evidence="3 4">W5455</strain>
    </source>
</reference>
<organism evidence="3 4">
    <name type="scientific">Pyramidobacter piscolens W5455</name>
    <dbReference type="NCBI Taxonomy" id="352165"/>
    <lineage>
        <taxon>Bacteria</taxon>
        <taxon>Thermotogati</taxon>
        <taxon>Synergistota</taxon>
        <taxon>Synergistia</taxon>
        <taxon>Synergistales</taxon>
        <taxon>Dethiosulfovibrionaceae</taxon>
        <taxon>Pyramidobacter</taxon>
    </lineage>
</organism>
<evidence type="ECO:0000256" key="1">
    <source>
        <dbReference type="ARBA" id="ARBA00006987"/>
    </source>
</evidence>
<dbReference type="CDD" id="cd07012">
    <property type="entry name" value="PBP2_Bug_TTT"/>
    <property type="match status" value="1"/>
</dbReference>
<sequence length="324" mass="35175">MRSGNRVLGTVVLIGALAASAAFAAYPTKQITVLQGFKAGGGSDTVAQLTQPYLEKVLGKSFVNQYIPGATGAIAWTQLAKAARKDGYTLSITNTPMLLTNYIMTPAITYKVDELTPIANVISDPGIVVVAADSPFKTFDDFIAAVKANPGKVTVGNSGVGGDDFFTTLIFEKVSGLKVQMVPFEGDGPSWQAAMGKKIDVSFNNIGIVFPQIKADNLRALAIMAEKRYELLPDVPTMKEKGIDVVSGSSRGYSAPADIPEEARQTLIEAFKKMAEMREFKKACADRASIIDMKYGDDYMAMLKKQEKDFTEIWNEVKDQFQKH</sequence>
<keyword evidence="2" id="KW-0732">Signal</keyword>
<dbReference type="InterPro" id="IPR005064">
    <property type="entry name" value="BUG"/>
</dbReference>
<accession>A0ABM9ZY83</accession>
<dbReference type="PANTHER" id="PTHR42928:SF5">
    <property type="entry name" value="BLR1237 PROTEIN"/>
    <property type="match status" value="1"/>
</dbReference>
<dbReference type="InterPro" id="IPR042100">
    <property type="entry name" value="Bug_dom1"/>
</dbReference>
<evidence type="ECO:0000256" key="2">
    <source>
        <dbReference type="SAM" id="SignalP"/>
    </source>
</evidence>
<dbReference type="Gene3D" id="3.40.190.150">
    <property type="entry name" value="Bordetella uptake gene, domain 1"/>
    <property type="match status" value="1"/>
</dbReference>
<evidence type="ECO:0000313" key="4">
    <source>
        <dbReference type="Proteomes" id="UP000006462"/>
    </source>
</evidence>
<dbReference type="Pfam" id="PF03401">
    <property type="entry name" value="TctC"/>
    <property type="match status" value="1"/>
</dbReference>
<comment type="similarity">
    <text evidence="1">Belongs to the UPF0065 (bug) family.</text>
</comment>
<gene>
    <name evidence="3" type="ORF">HMPREF7215_1083</name>
</gene>
<dbReference type="GeneID" id="90985423"/>
<dbReference type="Proteomes" id="UP000006462">
    <property type="component" value="Unassembled WGS sequence"/>
</dbReference>
<protein>
    <recommendedName>
        <fullName evidence="5">C4-dicarboxylate ABC transporter substrate-binding protein</fullName>
    </recommendedName>
</protein>
<dbReference type="PANTHER" id="PTHR42928">
    <property type="entry name" value="TRICARBOXYLATE-BINDING PROTEIN"/>
    <property type="match status" value="1"/>
</dbReference>
<comment type="caution">
    <text evidence="3">The sequence shown here is derived from an EMBL/GenBank/DDBJ whole genome shotgun (WGS) entry which is preliminary data.</text>
</comment>
<dbReference type="RefSeq" id="WP_009163619.1">
    <property type="nucleotide sequence ID" value="NZ_ADFP01000010.1"/>
</dbReference>
<keyword evidence="4" id="KW-1185">Reference proteome</keyword>
<dbReference type="Gene3D" id="3.40.190.10">
    <property type="entry name" value="Periplasmic binding protein-like II"/>
    <property type="match status" value="1"/>
</dbReference>
<feature type="chain" id="PRO_5045750755" description="C4-dicarboxylate ABC transporter substrate-binding protein" evidence="2">
    <location>
        <begin position="25"/>
        <end position="324"/>
    </location>
</feature>
<name>A0ABM9ZY83_9BACT</name>
<proteinExistence type="inferred from homology"/>
<dbReference type="SUPFAM" id="SSF53850">
    <property type="entry name" value="Periplasmic binding protein-like II"/>
    <property type="match status" value="1"/>
</dbReference>
<feature type="signal peptide" evidence="2">
    <location>
        <begin position="1"/>
        <end position="24"/>
    </location>
</feature>
<dbReference type="PIRSF" id="PIRSF017082">
    <property type="entry name" value="YflP"/>
    <property type="match status" value="1"/>
</dbReference>